<dbReference type="InterPro" id="IPR047021">
    <property type="entry name" value="REXO1/3/4-like"/>
</dbReference>
<keyword evidence="5" id="KW-0269">Exonuclease</keyword>
<protein>
    <recommendedName>
        <fullName evidence="9">DAGKc domain-containing protein</fullName>
    </recommendedName>
</protein>
<evidence type="ECO:0000256" key="7">
    <source>
        <dbReference type="SAM" id="Coils"/>
    </source>
</evidence>
<dbReference type="InterPro" id="IPR013520">
    <property type="entry name" value="Ribonucl_H"/>
</dbReference>
<feature type="region of interest" description="Disordered" evidence="8">
    <location>
        <begin position="364"/>
        <end position="593"/>
    </location>
</feature>
<dbReference type="EMBL" id="JAHQIW010000977">
    <property type="protein sequence ID" value="KAJ1350975.1"/>
    <property type="molecule type" value="Genomic_DNA"/>
</dbReference>
<dbReference type="InterPro" id="IPR001206">
    <property type="entry name" value="Diacylglycerol_kinase_cat_dom"/>
</dbReference>
<evidence type="ECO:0000256" key="4">
    <source>
        <dbReference type="ARBA" id="ARBA00022801"/>
    </source>
</evidence>
<comment type="caution">
    <text evidence="10">The sequence shown here is derived from an EMBL/GenBank/DDBJ whole genome shotgun (WGS) entry which is preliminary data.</text>
</comment>
<dbReference type="Gene3D" id="3.40.50.10330">
    <property type="entry name" value="Probable inorganic polyphosphate/atp-NAD kinase, domain 1"/>
    <property type="match status" value="1"/>
</dbReference>
<evidence type="ECO:0000256" key="3">
    <source>
        <dbReference type="ARBA" id="ARBA00022722"/>
    </source>
</evidence>
<feature type="compositionally biased region" description="Polar residues" evidence="8">
    <location>
        <begin position="531"/>
        <end position="553"/>
    </location>
</feature>
<dbReference type="InterPro" id="IPR017438">
    <property type="entry name" value="ATP-NAD_kinase_N"/>
</dbReference>
<comment type="similarity">
    <text evidence="2">Belongs to the REXO1/REXO3 family.</text>
</comment>
<evidence type="ECO:0000256" key="6">
    <source>
        <dbReference type="ARBA" id="ARBA00023242"/>
    </source>
</evidence>
<feature type="compositionally biased region" description="Polar residues" evidence="8">
    <location>
        <begin position="574"/>
        <end position="585"/>
    </location>
</feature>
<evidence type="ECO:0000313" key="11">
    <source>
        <dbReference type="Proteomes" id="UP001196413"/>
    </source>
</evidence>
<dbReference type="CDD" id="cd06145">
    <property type="entry name" value="REX1_like"/>
    <property type="match status" value="1"/>
</dbReference>
<dbReference type="FunFam" id="3.30.420.10:FF:000031">
    <property type="entry name" value="RNA exonuclease 1"/>
    <property type="match status" value="1"/>
</dbReference>
<evidence type="ECO:0000256" key="5">
    <source>
        <dbReference type="ARBA" id="ARBA00022839"/>
    </source>
</evidence>
<feature type="compositionally biased region" description="Basic and acidic residues" evidence="8">
    <location>
        <begin position="364"/>
        <end position="391"/>
    </location>
</feature>
<evidence type="ECO:0000256" key="2">
    <source>
        <dbReference type="ARBA" id="ARBA00006357"/>
    </source>
</evidence>
<reference evidence="10" key="1">
    <citation type="submission" date="2021-06" db="EMBL/GenBank/DDBJ databases">
        <title>Parelaphostrongylus tenuis whole genome reference sequence.</title>
        <authorList>
            <person name="Garwood T.J."/>
            <person name="Larsen P.A."/>
            <person name="Fountain-Jones N.M."/>
            <person name="Garbe J.R."/>
            <person name="Macchietto M.G."/>
            <person name="Kania S.A."/>
            <person name="Gerhold R.W."/>
            <person name="Richards J.E."/>
            <person name="Wolf T.M."/>
        </authorList>
    </citation>
    <scope>NUCLEOTIDE SEQUENCE</scope>
    <source>
        <strain evidence="10">MNPRO001-30</strain>
        <tissue evidence="10">Meninges</tissue>
    </source>
</reference>
<dbReference type="Proteomes" id="UP001196413">
    <property type="component" value="Unassembled WGS sequence"/>
</dbReference>
<dbReference type="Pfam" id="PF00781">
    <property type="entry name" value="DAGK_cat"/>
    <property type="match status" value="1"/>
</dbReference>
<dbReference type="InterPro" id="IPR031736">
    <property type="entry name" value="REXO1-like_dom"/>
</dbReference>
<feature type="region of interest" description="Disordered" evidence="8">
    <location>
        <begin position="184"/>
        <end position="211"/>
    </location>
</feature>
<dbReference type="InterPro" id="IPR036397">
    <property type="entry name" value="RNaseH_sf"/>
</dbReference>
<feature type="non-terminal residue" evidence="10">
    <location>
        <position position="1221"/>
    </location>
</feature>
<dbReference type="InterPro" id="IPR034922">
    <property type="entry name" value="REX1-like_exo"/>
</dbReference>
<evidence type="ECO:0000313" key="10">
    <source>
        <dbReference type="EMBL" id="KAJ1350975.1"/>
    </source>
</evidence>
<dbReference type="GO" id="GO:0016301">
    <property type="term" value="F:kinase activity"/>
    <property type="evidence" value="ECO:0007669"/>
    <property type="project" value="InterPro"/>
</dbReference>
<dbReference type="InterPro" id="IPR012337">
    <property type="entry name" value="RNaseH-like_sf"/>
</dbReference>
<evidence type="ECO:0000259" key="9">
    <source>
        <dbReference type="PROSITE" id="PS50146"/>
    </source>
</evidence>
<dbReference type="PROSITE" id="PS50146">
    <property type="entry name" value="DAGK"/>
    <property type="match status" value="1"/>
</dbReference>
<dbReference type="Gene3D" id="3.30.420.10">
    <property type="entry name" value="Ribonuclease H-like superfamily/Ribonuclease H"/>
    <property type="match status" value="1"/>
</dbReference>
<gene>
    <name evidence="10" type="ORF">KIN20_006907</name>
</gene>
<proteinExistence type="inferred from homology"/>
<comment type="subcellular location">
    <subcellularLocation>
        <location evidence="1">Nucleus</location>
    </subcellularLocation>
</comment>
<dbReference type="SMART" id="SM00479">
    <property type="entry name" value="EXOIII"/>
    <property type="match status" value="1"/>
</dbReference>
<dbReference type="AlphaFoldDB" id="A0AAD5M4G7"/>
<feature type="compositionally biased region" description="Basic residues" evidence="8">
    <location>
        <begin position="427"/>
        <end position="436"/>
    </location>
</feature>
<dbReference type="GO" id="GO:0010629">
    <property type="term" value="P:negative regulation of gene expression"/>
    <property type="evidence" value="ECO:0007669"/>
    <property type="project" value="UniProtKB-ARBA"/>
</dbReference>
<keyword evidence="3" id="KW-0540">Nuclease</keyword>
<feature type="domain" description="DAGKc" evidence="9">
    <location>
        <begin position="1080"/>
        <end position="1221"/>
    </location>
</feature>
<dbReference type="PANTHER" id="PTHR12801:SF115">
    <property type="entry name" value="FI18136P1-RELATED"/>
    <property type="match status" value="1"/>
</dbReference>
<name>A0AAD5M4G7_PARTN</name>
<feature type="coiled-coil region" evidence="7">
    <location>
        <begin position="266"/>
        <end position="300"/>
    </location>
</feature>
<feature type="compositionally biased region" description="Basic and acidic residues" evidence="8">
    <location>
        <begin position="456"/>
        <end position="467"/>
    </location>
</feature>
<dbReference type="InterPro" id="IPR016064">
    <property type="entry name" value="NAD/diacylglycerol_kinase_sf"/>
</dbReference>
<organism evidence="10 11">
    <name type="scientific">Parelaphostrongylus tenuis</name>
    <name type="common">Meningeal worm</name>
    <dbReference type="NCBI Taxonomy" id="148309"/>
    <lineage>
        <taxon>Eukaryota</taxon>
        <taxon>Metazoa</taxon>
        <taxon>Ecdysozoa</taxon>
        <taxon>Nematoda</taxon>
        <taxon>Chromadorea</taxon>
        <taxon>Rhabditida</taxon>
        <taxon>Rhabditina</taxon>
        <taxon>Rhabditomorpha</taxon>
        <taxon>Strongyloidea</taxon>
        <taxon>Metastrongylidae</taxon>
        <taxon>Parelaphostrongylus</taxon>
    </lineage>
</organism>
<keyword evidence="4" id="KW-0378">Hydrolase</keyword>
<keyword evidence="7" id="KW-0175">Coiled coil</keyword>
<evidence type="ECO:0000256" key="8">
    <source>
        <dbReference type="SAM" id="MobiDB-lite"/>
    </source>
</evidence>
<dbReference type="Pfam" id="PF15870">
    <property type="entry name" value="EloA-BP1"/>
    <property type="match status" value="1"/>
</dbReference>
<dbReference type="GO" id="GO:0003676">
    <property type="term" value="F:nucleic acid binding"/>
    <property type="evidence" value="ECO:0007669"/>
    <property type="project" value="InterPro"/>
</dbReference>
<dbReference type="PANTHER" id="PTHR12801">
    <property type="entry name" value="RNA EXONUCLEASE REXO1 / RECO3 FAMILY MEMBER-RELATED"/>
    <property type="match status" value="1"/>
</dbReference>
<keyword evidence="11" id="KW-1185">Reference proteome</keyword>
<dbReference type="GO" id="GO:0005634">
    <property type="term" value="C:nucleus"/>
    <property type="evidence" value="ECO:0007669"/>
    <property type="project" value="UniProtKB-SubCell"/>
</dbReference>
<keyword evidence="6" id="KW-0539">Nucleus</keyword>
<dbReference type="SUPFAM" id="SSF111331">
    <property type="entry name" value="NAD kinase/diacylglycerol kinase-like"/>
    <property type="match status" value="1"/>
</dbReference>
<sequence length="1221" mass="135697">MFRGPSVLSELFCPISDCKRVNCRFYHEGRSNHTVIDGSCLDVPFPCEPQDYKFAFSDDEKAEETGSATSSNVAKVSEALPFFPYRAVASNVIGELPIDPNRIYSIADFGYLPHIPSHARQRTAFPIDGSKLAPDSMPSRYYGTSSMYAPEEPDVYSHASFSGYAPAPSPSSSVHVPSLCGMETYSSSHTQPPSNIGSESTEQFASKMASSVLSNQPELLAPSKCSEDSTSMETITKSSTAKKIKTLPLPKVVLPAAPIKSRSEQFKEYVGEVARLNEEIERLQKLQEQLKQEAKKIVGVAVDGGRLGEDMQTSSDRRTSLARSALENTVRSNKHSRETPLMREKPVVVEYTPTPLAELERLKEEEKKKCKQKDSVKKLSSEVSKERVKKESGKRRLLSESEISQLFEDDDSESVNDNSKEDGVISCKKRRTHLKKISSLNPSTHDGSVSPPTSKLSEDKTEHKTDEDCGTSGVEVSADTKPTEETEGESLTVPKKRIARESEEHRPVRVPPVARRKLPSAKEQLQARMTALSSEKPSSHTTPKTQGILTQEQIHSHRPPNAIGSIAKGEARTARNTGASTNADTTPKLRDPTNHKIPYSVRISFLNKIFKQYLEVCPQVEAIRNSEIEEKAIMDKVRHVQGYKVAAINLIGRIRNAKPGGFSKSKAVLSHDSVLAGRHVNDISIRVRKSSKETSSSFSENEFYNMLIEKYLMTDEQLTRNGYPRAVPGDENRVTIAQSHFEKSKSQKSWADKDGIQYLFPLTNPHTIALIFNEEFRLDPSGKVVSAECIYHFKGLQRRGGMRGDSFFTCCGADRMTPGCCVAEAHVSDTLNAEALREFISTPSSSGESDPRNCKVYAMDCEMVYGVWGPELARLSVVDMNNKPVLDVIVKPRNTVIDYNTRFSGLTANQVESSTVDLNEAQNSLFQFVNERSILIGHSLESDLKAMRLRHERVVDTAVVFEHRHGFPYKRALRNLASEYLQKIIQEDDSGHDSQEDSATCMSLMLLKVYALALDMKNVLNKVQSVSKTIWEHKKKSTVAGILFCVGVNYINTLRMNGKIRNAYALKAREYGRATVSAEEKPRRVTVLVNNAANERSSYDDFVKNALPLLHLAGIQVDVIKSDSESQMEALAAAVDTQEADAIYVVGGDGTLRRVVTGILQHRENGVLPIGVFPGGYDNLSLRRLVPDVFESSRDVRRMCESAMALIEDERRNVNAFELTV</sequence>
<accession>A0AAD5M4G7</accession>
<feature type="region of interest" description="Disordered" evidence="8">
    <location>
        <begin position="308"/>
        <end position="341"/>
    </location>
</feature>
<feature type="compositionally biased region" description="Polar residues" evidence="8">
    <location>
        <begin position="438"/>
        <end position="455"/>
    </location>
</feature>
<dbReference type="GO" id="GO:0004527">
    <property type="term" value="F:exonuclease activity"/>
    <property type="evidence" value="ECO:0007669"/>
    <property type="project" value="UniProtKB-KW"/>
</dbReference>
<dbReference type="SUPFAM" id="SSF53098">
    <property type="entry name" value="Ribonuclease H-like"/>
    <property type="match status" value="1"/>
</dbReference>
<evidence type="ECO:0000256" key="1">
    <source>
        <dbReference type="ARBA" id="ARBA00004123"/>
    </source>
</evidence>